<feature type="region of interest" description="Disordered" evidence="1">
    <location>
        <begin position="42"/>
        <end position="68"/>
    </location>
</feature>
<feature type="non-terminal residue" evidence="2">
    <location>
        <position position="285"/>
    </location>
</feature>
<organism evidence="2 3">
    <name type="scientific">Hondaea fermentalgiana</name>
    <dbReference type="NCBI Taxonomy" id="2315210"/>
    <lineage>
        <taxon>Eukaryota</taxon>
        <taxon>Sar</taxon>
        <taxon>Stramenopiles</taxon>
        <taxon>Bigyra</taxon>
        <taxon>Labyrinthulomycetes</taxon>
        <taxon>Thraustochytrida</taxon>
        <taxon>Thraustochytriidae</taxon>
        <taxon>Hondaea</taxon>
    </lineage>
</organism>
<feature type="compositionally biased region" description="Low complexity" evidence="1">
    <location>
        <begin position="49"/>
        <end position="61"/>
    </location>
</feature>
<protein>
    <submittedName>
        <fullName evidence="2">Uncharacterized protein</fullName>
    </submittedName>
</protein>
<accession>A0A2R5GXU5</accession>
<evidence type="ECO:0000313" key="2">
    <source>
        <dbReference type="EMBL" id="GBG35149.1"/>
    </source>
</evidence>
<name>A0A2R5GXU5_9STRA</name>
<proteinExistence type="predicted"/>
<comment type="caution">
    <text evidence="2">The sequence shown here is derived from an EMBL/GenBank/DDBJ whole genome shotgun (WGS) entry which is preliminary data.</text>
</comment>
<sequence length="285" mass="32763">MATKRPFAEVLLDTPMESASMVAHLDAYEARRMQRVEQVDPDFFNQAPRSRASSQSSTRSRGGLAPQSGVQARLDLFPKRVTRWRDFHDEVGWDEFRREAGFGDLPVVEFAFRTNNRDSNHINENGAWDRMFSRFMDPALSEVLTRNADTAPNGWTPFQINGIREATGIGHRVDYVWARVMADGVDRSRAGILTPQDPDYARFLVHEHKSPAKFPYGMTQDDLDDLAQTFMQDTSYSLDEAKEVANSAWEMACDDLVDYWELGEGFHDRESSVRFRYPIIQIYVY</sequence>
<keyword evidence="3" id="KW-1185">Reference proteome</keyword>
<evidence type="ECO:0000256" key="1">
    <source>
        <dbReference type="SAM" id="MobiDB-lite"/>
    </source>
</evidence>
<dbReference type="Proteomes" id="UP000241890">
    <property type="component" value="Unassembled WGS sequence"/>
</dbReference>
<dbReference type="EMBL" id="BEYU01000352">
    <property type="protein sequence ID" value="GBG35149.1"/>
    <property type="molecule type" value="Genomic_DNA"/>
</dbReference>
<gene>
    <name evidence="2" type="ORF">FCC1311_113722</name>
</gene>
<reference evidence="2 3" key="1">
    <citation type="submission" date="2017-12" db="EMBL/GenBank/DDBJ databases">
        <title>Sequencing, de novo assembly and annotation of complete genome of a new Thraustochytrid species, strain FCC1311.</title>
        <authorList>
            <person name="Sedici K."/>
            <person name="Godart F."/>
            <person name="Aiese Cigliano R."/>
            <person name="Sanseverino W."/>
            <person name="Barakat M."/>
            <person name="Ortet P."/>
            <person name="Marechal E."/>
            <person name="Cagnac O."/>
            <person name="Amato A."/>
        </authorList>
    </citation>
    <scope>NUCLEOTIDE SEQUENCE [LARGE SCALE GENOMIC DNA]</scope>
</reference>
<dbReference type="AlphaFoldDB" id="A0A2R5GXU5"/>
<evidence type="ECO:0000313" key="3">
    <source>
        <dbReference type="Proteomes" id="UP000241890"/>
    </source>
</evidence>
<dbReference type="InParanoid" id="A0A2R5GXU5"/>